<dbReference type="NCBIfam" id="TIGR04131">
    <property type="entry name" value="Bac_Flav_CTERM"/>
    <property type="match status" value="1"/>
</dbReference>
<dbReference type="RefSeq" id="WP_245125058.1">
    <property type="nucleotide sequence ID" value="NZ_CP095061.1"/>
</dbReference>
<dbReference type="Pfam" id="PF13585">
    <property type="entry name" value="CHU_C"/>
    <property type="match status" value="1"/>
</dbReference>
<protein>
    <submittedName>
        <fullName evidence="1">Gliding motility-associated C-terminal domain-containing protein</fullName>
    </submittedName>
</protein>
<dbReference type="InterPro" id="IPR026341">
    <property type="entry name" value="T9SS_type_B"/>
</dbReference>
<evidence type="ECO:0000313" key="2">
    <source>
        <dbReference type="Proteomes" id="UP000830401"/>
    </source>
</evidence>
<evidence type="ECO:0000313" key="1">
    <source>
        <dbReference type="EMBL" id="UOQ68231.1"/>
    </source>
</evidence>
<keyword evidence="2" id="KW-1185">Reference proteome</keyword>
<organism evidence="1 2">
    <name type="scientific">Hymenobacter volaticus</name>
    <dbReference type="NCBI Taxonomy" id="2932254"/>
    <lineage>
        <taxon>Bacteria</taxon>
        <taxon>Pseudomonadati</taxon>
        <taxon>Bacteroidota</taxon>
        <taxon>Cytophagia</taxon>
        <taxon>Cytophagales</taxon>
        <taxon>Hymenobacteraceae</taxon>
        <taxon>Hymenobacter</taxon>
    </lineage>
</organism>
<name>A0ABY4GBR8_9BACT</name>
<dbReference type="Proteomes" id="UP000830401">
    <property type="component" value="Chromosome"/>
</dbReference>
<sequence>MSFRPTNGNGRAAATFRWDANCAATALPDQTLEVTFQLQETTCRPGPQTRVVRFKLVQSESVEFTPANIFTPNGDNLNATFRIPELPADFCDSRFATIKIFSRWGNLVYESKDRNFSWDGGKQAAGVYYYLIEYTDGRKYKGPITLER</sequence>
<gene>
    <name evidence="1" type="ORF">MUN86_10485</name>
</gene>
<reference evidence="1" key="1">
    <citation type="submission" date="2022-04" db="EMBL/GenBank/DDBJ databases">
        <title>Hymenobacter sp. isolated from the air.</title>
        <authorList>
            <person name="Won M."/>
            <person name="Lee C.-M."/>
            <person name="Woen H.-Y."/>
            <person name="Kwon S.-W."/>
        </authorList>
    </citation>
    <scope>NUCLEOTIDE SEQUENCE</scope>
    <source>
        <strain evidence="1">5420S-77</strain>
    </source>
</reference>
<proteinExistence type="predicted"/>
<dbReference type="EMBL" id="CP095061">
    <property type="protein sequence ID" value="UOQ68231.1"/>
    <property type="molecule type" value="Genomic_DNA"/>
</dbReference>
<accession>A0ABY4GBR8</accession>